<name>A0ABT5S917_9FLAO</name>
<keyword evidence="3" id="KW-1185">Reference proteome</keyword>
<dbReference type="EMBL" id="JAOSLC020000003">
    <property type="protein sequence ID" value="MDD7914606.1"/>
    <property type="molecule type" value="Genomic_DNA"/>
</dbReference>
<gene>
    <name evidence="2" type="ORF">N5A56_009335</name>
</gene>
<evidence type="ECO:0000313" key="2">
    <source>
        <dbReference type="EMBL" id="MDD7914606.1"/>
    </source>
</evidence>
<keyword evidence="1" id="KW-0732">Signal</keyword>
<feature type="chain" id="PRO_5046862562" description="Transmembrane protein" evidence="1">
    <location>
        <begin position="21"/>
        <end position="121"/>
    </location>
</feature>
<evidence type="ECO:0008006" key="4">
    <source>
        <dbReference type="Google" id="ProtNLM"/>
    </source>
</evidence>
<dbReference type="Proteomes" id="UP001151478">
    <property type="component" value="Unassembled WGS sequence"/>
</dbReference>
<dbReference type="RefSeq" id="WP_265725213.1">
    <property type="nucleotide sequence ID" value="NZ_JAOSLC020000003.1"/>
</dbReference>
<accession>A0ABT5S917</accession>
<sequence length="121" mass="14425">MQLKHLFVFLLMFLLSVAESTIYCQENTSDYYQSSKLILQKKRNFKNTKFSAYKFHIKSYQDFIAFFFKVIPLKFVLKKQILLTLKVQKQLHQHIALLNLQHTFLINRITTSNSITNLYIA</sequence>
<comment type="caution">
    <text evidence="2">The sequence shown here is derived from an EMBL/GenBank/DDBJ whole genome shotgun (WGS) entry which is preliminary data.</text>
</comment>
<evidence type="ECO:0000256" key="1">
    <source>
        <dbReference type="SAM" id="SignalP"/>
    </source>
</evidence>
<protein>
    <recommendedName>
        <fullName evidence="4">Transmembrane protein</fullName>
    </recommendedName>
</protein>
<reference evidence="2" key="1">
    <citation type="submission" date="2023-02" db="EMBL/GenBank/DDBJ databases">
        <title>Polaribacter ponticola sp. nov., isolated from seawater.</title>
        <authorList>
            <person name="Baek J.H."/>
            <person name="Kim J.M."/>
            <person name="Choi D.G."/>
            <person name="Jeon C.O."/>
        </authorList>
    </citation>
    <scope>NUCLEOTIDE SEQUENCE</scope>
    <source>
        <strain evidence="2">MSW5</strain>
    </source>
</reference>
<feature type="signal peptide" evidence="1">
    <location>
        <begin position="1"/>
        <end position="20"/>
    </location>
</feature>
<evidence type="ECO:0000313" key="3">
    <source>
        <dbReference type="Proteomes" id="UP001151478"/>
    </source>
</evidence>
<organism evidence="2 3">
    <name type="scientific">Polaribacter ponticola</name>
    <dbReference type="NCBI Taxonomy" id="2978475"/>
    <lineage>
        <taxon>Bacteria</taxon>
        <taxon>Pseudomonadati</taxon>
        <taxon>Bacteroidota</taxon>
        <taxon>Flavobacteriia</taxon>
        <taxon>Flavobacteriales</taxon>
        <taxon>Flavobacteriaceae</taxon>
    </lineage>
</organism>
<proteinExistence type="predicted"/>